<dbReference type="Proteomes" id="UP000232122">
    <property type="component" value="Unassembled WGS sequence"/>
</dbReference>
<accession>A0AAE4TZ96</accession>
<dbReference type="Gene3D" id="2.160.10.10">
    <property type="entry name" value="Hexapeptide repeat proteins"/>
    <property type="match status" value="1"/>
</dbReference>
<organism evidence="5 6">
    <name type="scientific">Leptospira ellisii</name>
    <dbReference type="NCBI Taxonomy" id="2023197"/>
    <lineage>
        <taxon>Bacteria</taxon>
        <taxon>Pseudomonadati</taxon>
        <taxon>Spirochaetota</taxon>
        <taxon>Spirochaetia</taxon>
        <taxon>Leptospirales</taxon>
        <taxon>Leptospiraceae</taxon>
        <taxon>Leptospira</taxon>
    </lineage>
</organism>
<feature type="binding site" evidence="3">
    <location>
        <position position="152"/>
    </location>
    <ligand>
        <name>acetyl-CoA</name>
        <dbReference type="ChEBI" id="CHEBI:57288"/>
    </ligand>
</feature>
<feature type="active site" description="Proton acceptor" evidence="2">
    <location>
        <position position="143"/>
    </location>
</feature>
<reference evidence="5 6" key="1">
    <citation type="journal article" date="2018" name="Microb. Genom.">
        <title>Deciphering the unexplored Leptospira diversity from soils uncovers genomic evolution to virulence.</title>
        <authorList>
            <person name="Thibeaux R."/>
            <person name="Iraola G."/>
            <person name="Ferres I."/>
            <person name="Bierque E."/>
            <person name="Girault D."/>
            <person name="Soupe-Gilbert M.E."/>
            <person name="Picardeau M."/>
            <person name="Goarant C."/>
        </authorList>
    </citation>
    <scope>NUCLEOTIDE SEQUENCE [LARGE SCALE GENOMIC DNA]</scope>
    <source>
        <strain evidence="5 6">ATI7-C-A5</strain>
    </source>
</reference>
<dbReference type="PANTHER" id="PTHR43300">
    <property type="entry name" value="ACETYLTRANSFERASE"/>
    <property type="match status" value="1"/>
</dbReference>
<dbReference type="InterPro" id="IPR011004">
    <property type="entry name" value="Trimer_LpxA-like_sf"/>
</dbReference>
<gene>
    <name evidence="5" type="ORF">CH379_014665</name>
</gene>
<dbReference type="EMBL" id="NPEF02000017">
    <property type="protein sequence ID" value="MDV6236869.1"/>
    <property type="molecule type" value="Genomic_DNA"/>
</dbReference>
<dbReference type="PANTHER" id="PTHR43300:SF7">
    <property type="entry name" value="UDP-N-ACETYLBACILLOSAMINE N-ACETYLTRANSFERASE"/>
    <property type="match status" value="1"/>
</dbReference>
<dbReference type="AlphaFoldDB" id="A0AAE4TZ96"/>
<dbReference type="CDD" id="cd03360">
    <property type="entry name" value="LbH_AT_putative"/>
    <property type="match status" value="1"/>
</dbReference>
<dbReference type="InterPro" id="IPR020019">
    <property type="entry name" value="AcTrfase_PglD-like"/>
</dbReference>
<evidence type="ECO:0000259" key="4">
    <source>
        <dbReference type="Pfam" id="PF17836"/>
    </source>
</evidence>
<dbReference type="InterPro" id="IPR050179">
    <property type="entry name" value="Trans_hexapeptide_repeat"/>
</dbReference>
<evidence type="ECO:0000256" key="1">
    <source>
        <dbReference type="ARBA" id="ARBA00007274"/>
    </source>
</evidence>
<sequence length="216" mass="22952">MKEDKALVILGSGGHCKVIIDCIVSSGLGKILFLADYDPKKQGSELFGFGIESEDEIFRRCEPESVDLVLGIGATGNLQKRKIIFEKFKTKGYSFRTIAHKNSLFSSYSDIREGGQIFAGAIVQAGAKIGENVILNTSARIDHDCRIDSHCHISPGAILCGNVFVGENTHIGAGTVIREGIRIGSNCIVGAGSVVVKDVPDGSLCYGNPAVPVGKI</sequence>
<name>A0AAE4TZ96_9LEPT</name>
<feature type="site" description="Increases basicity of active site His" evidence="2">
    <location>
        <position position="144"/>
    </location>
</feature>
<dbReference type="RefSeq" id="WP_317573400.1">
    <property type="nucleotide sequence ID" value="NZ_NPEF02000017.1"/>
</dbReference>
<dbReference type="InterPro" id="IPR041561">
    <property type="entry name" value="PglD_N"/>
</dbReference>
<keyword evidence="6" id="KW-1185">Reference proteome</keyword>
<dbReference type="Pfam" id="PF17836">
    <property type="entry name" value="PglD_N"/>
    <property type="match status" value="1"/>
</dbReference>
<dbReference type="InterPro" id="IPR001451">
    <property type="entry name" value="Hexapep"/>
</dbReference>
<dbReference type="SUPFAM" id="SSF51161">
    <property type="entry name" value="Trimeric LpxA-like enzymes"/>
    <property type="match status" value="1"/>
</dbReference>
<comment type="caution">
    <text evidence="5">The sequence shown here is derived from an EMBL/GenBank/DDBJ whole genome shotgun (WGS) entry which is preliminary data.</text>
</comment>
<evidence type="ECO:0000313" key="5">
    <source>
        <dbReference type="EMBL" id="MDV6236869.1"/>
    </source>
</evidence>
<evidence type="ECO:0000256" key="2">
    <source>
        <dbReference type="PIRSR" id="PIRSR620019-1"/>
    </source>
</evidence>
<dbReference type="NCBIfam" id="TIGR03570">
    <property type="entry name" value="NeuD_NnaD"/>
    <property type="match status" value="1"/>
</dbReference>
<protein>
    <submittedName>
        <fullName evidence="5">Acetyltransferase</fullName>
    </submittedName>
</protein>
<dbReference type="Gene3D" id="3.40.50.20">
    <property type="match status" value="1"/>
</dbReference>
<feature type="domain" description="PglD N-terminal" evidence="4">
    <location>
        <begin position="7"/>
        <end position="87"/>
    </location>
</feature>
<evidence type="ECO:0000256" key="3">
    <source>
        <dbReference type="PIRSR" id="PIRSR620019-2"/>
    </source>
</evidence>
<comment type="similarity">
    <text evidence="1">Belongs to the transferase hexapeptide repeat family.</text>
</comment>
<dbReference type="Pfam" id="PF00132">
    <property type="entry name" value="Hexapep"/>
    <property type="match status" value="1"/>
</dbReference>
<evidence type="ECO:0000313" key="6">
    <source>
        <dbReference type="Proteomes" id="UP000232122"/>
    </source>
</evidence>
<proteinExistence type="inferred from homology"/>
<feature type="binding site" evidence="3">
    <location>
        <position position="76"/>
    </location>
    <ligand>
        <name>substrate</name>
    </ligand>
</feature>